<sequence length="249" mass="28587">MIFDTHAHYDDDAFDNDREEVIEKLKKANVGRVLNCGASIEGCFKTVELVQKYDFFFGAVGLHPHEAEKKNDLNIVGDLLLKDKIVAVGEIGLDYYYPHDREKQKRLFREQMDLAKQLNKPVVIHDRDAHEDTLKILKEFKGVSGVLHCFSGSVEFAKEVVKLGYYLGFTGVVTFKNAKKAVEVVQNIPLDYILVETDCPYMAPEPYRGKRNDSSYLVYVIDKIAQIKELDYKYVEEVTYNNGLRAFML</sequence>
<feature type="binding site" evidence="3">
    <location>
        <position position="125"/>
    </location>
    <ligand>
        <name>a divalent metal cation</name>
        <dbReference type="ChEBI" id="CHEBI:60240"/>
        <label>2</label>
    </ligand>
</feature>
<evidence type="ECO:0000256" key="1">
    <source>
        <dbReference type="ARBA" id="ARBA00022723"/>
    </source>
</evidence>
<dbReference type="eggNOG" id="COG0084">
    <property type="taxonomic scope" value="Bacteria"/>
</dbReference>
<dbReference type="CDD" id="cd01310">
    <property type="entry name" value="TatD_DNAse"/>
    <property type="match status" value="1"/>
</dbReference>
<feature type="binding site" evidence="3">
    <location>
        <position position="148"/>
    </location>
    <ligand>
        <name>a divalent metal cation</name>
        <dbReference type="ChEBI" id="CHEBI:60240"/>
        <label>2</label>
    </ligand>
</feature>
<dbReference type="GO" id="GO:0016788">
    <property type="term" value="F:hydrolase activity, acting on ester bonds"/>
    <property type="evidence" value="ECO:0007669"/>
    <property type="project" value="InterPro"/>
</dbReference>
<dbReference type="PIRSF" id="PIRSF005902">
    <property type="entry name" value="DNase_TatD"/>
    <property type="match status" value="1"/>
</dbReference>
<dbReference type="PANTHER" id="PTHR46124">
    <property type="entry name" value="D-AMINOACYL-TRNA DEACYLASE"/>
    <property type="match status" value="1"/>
</dbReference>
<dbReference type="PROSITE" id="PS01090">
    <property type="entry name" value="TATD_2"/>
    <property type="match status" value="1"/>
</dbReference>
<dbReference type="Proteomes" id="UP000014923">
    <property type="component" value="Unassembled WGS sequence"/>
</dbReference>
<dbReference type="GO" id="GO:0046872">
    <property type="term" value="F:metal ion binding"/>
    <property type="evidence" value="ECO:0007669"/>
    <property type="project" value="UniProtKB-KW"/>
</dbReference>
<keyword evidence="1 3" id="KW-0479">Metal-binding</keyword>
<dbReference type="NCBIfam" id="TIGR00010">
    <property type="entry name" value="YchF/TatD family DNA exonuclease"/>
    <property type="match status" value="1"/>
</dbReference>
<evidence type="ECO:0000313" key="4">
    <source>
        <dbReference type="EMBL" id="CDF57194.1"/>
    </source>
</evidence>
<dbReference type="EMBL" id="CAVN010000085">
    <property type="protein sequence ID" value="CDF57194.1"/>
    <property type="molecule type" value="Genomic_DNA"/>
</dbReference>
<gene>
    <name evidence="4" type="ORF">TCEL_00089</name>
</gene>
<organism evidence="4 5">
    <name type="scientific">Thermobrachium celere DSM 8682</name>
    <dbReference type="NCBI Taxonomy" id="941824"/>
    <lineage>
        <taxon>Bacteria</taxon>
        <taxon>Bacillati</taxon>
        <taxon>Bacillota</taxon>
        <taxon>Clostridia</taxon>
        <taxon>Eubacteriales</taxon>
        <taxon>Clostridiaceae</taxon>
        <taxon>Thermobrachium</taxon>
    </lineage>
</organism>
<dbReference type="AlphaFoldDB" id="R7RMD3"/>
<keyword evidence="2" id="KW-0378">Hydrolase</keyword>
<keyword evidence="5" id="KW-1185">Reference proteome</keyword>
<feature type="binding site" evidence="3">
    <location>
        <position position="6"/>
    </location>
    <ligand>
        <name>a divalent metal cation</name>
        <dbReference type="ChEBI" id="CHEBI:60240"/>
        <label>1</label>
    </ligand>
</feature>
<dbReference type="GO" id="GO:0004536">
    <property type="term" value="F:DNA nuclease activity"/>
    <property type="evidence" value="ECO:0007669"/>
    <property type="project" value="InterPro"/>
</dbReference>
<dbReference type="HOGENOM" id="CLU_031506_4_0_9"/>
<accession>R7RMD3</accession>
<protein>
    <submittedName>
        <fullName evidence="4">Putative deoxyribonuclease YcfH</fullName>
    </submittedName>
</protein>
<dbReference type="FunFam" id="3.20.20.140:FF:000005">
    <property type="entry name" value="TatD family hydrolase"/>
    <property type="match status" value="1"/>
</dbReference>
<dbReference type="Gene3D" id="3.20.20.140">
    <property type="entry name" value="Metal-dependent hydrolases"/>
    <property type="match status" value="1"/>
</dbReference>
<dbReference type="OrthoDB" id="9810005at2"/>
<feature type="binding site" evidence="3">
    <location>
        <position position="90"/>
    </location>
    <ligand>
        <name>a divalent metal cation</name>
        <dbReference type="ChEBI" id="CHEBI:60240"/>
        <label>1</label>
    </ligand>
</feature>
<feature type="binding site" evidence="3">
    <location>
        <position position="8"/>
    </location>
    <ligand>
        <name>a divalent metal cation</name>
        <dbReference type="ChEBI" id="CHEBI:60240"/>
        <label>1</label>
    </ligand>
</feature>
<dbReference type="InterPro" id="IPR001130">
    <property type="entry name" value="TatD-like"/>
</dbReference>
<feature type="binding site" evidence="3">
    <location>
        <position position="198"/>
    </location>
    <ligand>
        <name>a divalent metal cation</name>
        <dbReference type="ChEBI" id="CHEBI:60240"/>
        <label>1</label>
    </ligand>
</feature>
<dbReference type="InterPro" id="IPR018228">
    <property type="entry name" value="DNase_TatD-rel_CS"/>
</dbReference>
<proteinExistence type="predicted"/>
<dbReference type="RefSeq" id="WP_018660135.1">
    <property type="nucleotide sequence ID" value="NZ_HF952018.1"/>
</dbReference>
<evidence type="ECO:0000256" key="2">
    <source>
        <dbReference type="ARBA" id="ARBA00022801"/>
    </source>
</evidence>
<reference evidence="4" key="1">
    <citation type="submission" date="2013-03" db="EMBL/GenBank/DDBJ databases">
        <title>Draft genome sequence of the hydrogen-ethanol-producing anaerobic alkalithermophilic Caloramator celere.</title>
        <authorList>
            <person name="Ciranna A."/>
            <person name="Larjo A."/>
            <person name="Kivisto A."/>
            <person name="Santala V."/>
            <person name="Roos C."/>
            <person name="Karp M."/>
        </authorList>
    </citation>
    <scope>NUCLEOTIDE SEQUENCE [LARGE SCALE GENOMIC DNA]</scope>
    <source>
        <strain evidence="4">DSM 8682</strain>
    </source>
</reference>
<dbReference type="Pfam" id="PF01026">
    <property type="entry name" value="TatD_DNase"/>
    <property type="match status" value="1"/>
</dbReference>
<dbReference type="PANTHER" id="PTHR46124:SF2">
    <property type="entry name" value="D-AMINOACYL-TRNA DEACYLASE"/>
    <property type="match status" value="1"/>
</dbReference>
<dbReference type="SUPFAM" id="SSF51556">
    <property type="entry name" value="Metallo-dependent hydrolases"/>
    <property type="match status" value="1"/>
</dbReference>
<comment type="caution">
    <text evidence="4">The sequence shown here is derived from an EMBL/GenBank/DDBJ whole genome shotgun (WGS) entry which is preliminary data.</text>
</comment>
<dbReference type="PROSITE" id="PS01091">
    <property type="entry name" value="TATD_3"/>
    <property type="match status" value="1"/>
</dbReference>
<name>R7RMD3_9CLOT</name>
<dbReference type="InterPro" id="IPR015991">
    <property type="entry name" value="TatD/YcfH-like"/>
</dbReference>
<dbReference type="InterPro" id="IPR032466">
    <property type="entry name" value="Metal_Hydrolase"/>
</dbReference>
<evidence type="ECO:0000313" key="5">
    <source>
        <dbReference type="Proteomes" id="UP000014923"/>
    </source>
</evidence>
<evidence type="ECO:0000256" key="3">
    <source>
        <dbReference type="PIRSR" id="PIRSR005902-1"/>
    </source>
</evidence>